<dbReference type="InterPro" id="IPR007630">
    <property type="entry name" value="RNA_pol_sigma70_r4"/>
</dbReference>
<dbReference type="EMBL" id="NTKD01000033">
    <property type="protein sequence ID" value="PDH38874.1"/>
    <property type="molecule type" value="Genomic_DNA"/>
</dbReference>
<organism evidence="7 8">
    <name type="scientific">OM182 bacterium MED-G24</name>
    <dbReference type="NCBI Taxonomy" id="1986255"/>
    <lineage>
        <taxon>Bacteria</taxon>
        <taxon>Pseudomonadati</taxon>
        <taxon>Pseudomonadota</taxon>
        <taxon>Gammaproteobacteria</taxon>
        <taxon>OMG group</taxon>
        <taxon>OM182 clade</taxon>
    </lineage>
</organism>
<accession>A0A2A5WRP8</accession>
<dbReference type="NCBIfam" id="TIGR02937">
    <property type="entry name" value="sigma70-ECF"/>
    <property type="match status" value="1"/>
</dbReference>
<dbReference type="Gene3D" id="1.20.140.160">
    <property type="match status" value="1"/>
</dbReference>
<dbReference type="CDD" id="cd06171">
    <property type="entry name" value="Sigma70_r4"/>
    <property type="match status" value="1"/>
</dbReference>
<feature type="domain" description="RNA polymerase sigma-70 region 4" evidence="6">
    <location>
        <begin position="33"/>
        <end position="81"/>
    </location>
</feature>
<dbReference type="PANTHER" id="PTHR30385">
    <property type="entry name" value="SIGMA FACTOR F FLAGELLAR"/>
    <property type="match status" value="1"/>
</dbReference>
<proteinExistence type="predicted"/>
<dbReference type="GO" id="GO:0016987">
    <property type="term" value="F:sigma factor activity"/>
    <property type="evidence" value="ECO:0007669"/>
    <property type="project" value="UniProtKB-KW"/>
</dbReference>
<dbReference type="Proteomes" id="UP000219327">
    <property type="component" value="Unassembled WGS sequence"/>
</dbReference>
<dbReference type="GO" id="GO:0003677">
    <property type="term" value="F:DNA binding"/>
    <property type="evidence" value="ECO:0007669"/>
    <property type="project" value="UniProtKB-KW"/>
</dbReference>
<name>A0A2A5WRP8_9GAMM</name>
<keyword evidence="2" id="KW-0731">Sigma factor</keyword>
<protein>
    <recommendedName>
        <fullName evidence="6">RNA polymerase sigma-70 region 4 domain-containing protein</fullName>
    </recommendedName>
</protein>
<evidence type="ECO:0000313" key="8">
    <source>
        <dbReference type="Proteomes" id="UP000219327"/>
    </source>
</evidence>
<dbReference type="Pfam" id="PF04545">
    <property type="entry name" value="Sigma70_r4"/>
    <property type="match status" value="1"/>
</dbReference>
<reference evidence="7 8" key="1">
    <citation type="submission" date="2017-08" db="EMBL/GenBank/DDBJ databases">
        <title>Fine stratification of microbial communities through a metagenomic profile of the photic zone.</title>
        <authorList>
            <person name="Haro-Moreno J.M."/>
            <person name="Lopez-Perez M."/>
            <person name="De La Torre J."/>
            <person name="Picazo A."/>
            <person name="Camacho A."/>
            <person name="Rodriguez-Valera F."/>
        </authorList>
    </citation>
    <scope>NUCLEOTIDE SEQUENCE [LARGE SCALE GENOMIC DNA]</scope>
    <source>
        <strain evidence="7">MED-G24</strain>
    </source>
</reference>
<comment type="caution">
    <text evidence="7">The sequence shown here is derived from an EMBL/GenBank/DDBJ whole genome shotgun (WGS) entry which is preliminary data.</text>
</comment>
<evidence type="ECO:0000256" key="3">
    <source>
        <dbReference type="ARBA" id="ARBA00023125"/>
    </source>
</evidence>
<sequence length="93" mass="10663">MYLDEDDQEPGGPDENPEYVAESDGFKDAIKEAITRLPEREQLFMALYYQEELNLKEIGQMLGVSESRACQFNGQALGRIRGNLEHWTKPEPD</sequence>
<dbReference type="AlphaFoldDB" id="A0A2A5WRP8"/>
<evidence type="ECO:0000256" key="5">
    <source>
        <dbReference type="SAM" id="MobiDB-lite"/>
    </source>
</evidence>
<dbReference type="GO" id="GO:0006352">
    <property type="term" value="P:DNA-templated transcription initiation"/>
    <property type="evidence" value="ECO:0007669"/>
    <property type="project" value="InterPro"/>
</dbReference>
<keyword evidence="1" id="KW-0805">Transcription regulation</keyword>
<keyword evidence="4" id="KW-0804">Transcription</keyword>
<evidence type="ECO:0000256" key="4">
    <source>
        <dbReference type="ARBA" id="ARBA00023163"/>
    </source>
</evidence>
<dbReference type="PANTHER" id="PTHR30385:SF7">
    <property type="entry name" value="RNA POLYMERASE SIGMA FACTOR FLIA"/>
    <property type="match status" value="1"/>
</dbReference>
<keyword evidence="3" id="KW-0238">DNA-binding</keyword>
<evidence type="ECO:0000313" key="7">
    <source>
        <dbReference type="EMBL" id="PDH38874.1"/>
    </source>
</evidence>
<evidence type="ECO:0000256" key="2">
    <source>
        <dbReference type="ARBA" id="ARBA00023082"/>
    </source>
</evidence>
<dbReference type="InterPro" id="IPR014284">
    <property type="entry name" value="RNA_pol_sigma-70_dom"/>
</dbReference>
<evidence type="ECO:0000259" key="6">
    <source>
        <dbReference type="Pfam" id="PF04545"/>
    </source>
</evidence>
<dbReference type="InterPro" id="IPR013324">
    <property type="entry name" value="RNA_pol_sigma_r3/r4-like"/>
</dbReference>
<gene>
    <name evidence="7" type="ORF">CNE99_06665</name>
</gene>
<evidence type="ECO:0000256" key="1">
    <source>
        <dbReference type="ARBA" id="ARBA00023015"/>
    </source>
</evidence>
<feature type="region of interest" description="Disordered" evidence="5">
    <location>
        <begin position="1"/>
        <end position="24"/>
    </location>
</feature>
<dbReference type="SUPFAM" id="SSF88659">
    <property type="entry name" value="Sigma3 and sigma4 domains of RNA polymerase sigma factors"/>
    <property type="match status" value="1"/>
</dbReference>